<dbReference type="Proteomes" id="UP001499987">
    <property type="component" value="Unassembled WGS sequence"/>
</dbReference>
<evidence type="ECO:0000256" key="1">
    <source>
        <dbReference type="SAM" id="MobiDB-lite"/>
    </source>
</evidence>
<dbReference type="Gene3D" id="1.10.510.10">
    <property type="entry name" value="Transferase(Phosphotransferase) domain 1"/>
    <property type="match status" value="1"/>
</dbReference>
<feature type="region of interest" description="Disordered" evidence="1">
    <location>
        <begin position="1"/>
        <end position="47"/>
    </location>
</feature>
<accession>A0ABP4EN84</accession>
<dbReference type="SUPFAM" id="SSF56112">
    <property type="entry name" value="Protein kinase-like (PK-like)"/>
    <property type="match status" value="1"/>
</dbReference>
<sequence length="255" mass="26097">MDRAGRRGEPAGAELRGGGRGFAEPPVGPFEGRGSTRPGQEPGAPERLSAALTAARLAAPPGLRTGTAGTTLDDWVAERLGRDGDPGVPWPQARPVATALADLLVRVHGLGAALRGLSADRVLVGPDGRPLLLDPRPYPAPRPGAAVLHRGPYADDRQALGGLLFLLATGRPPLLAEEFPEARAGTPPAPPAAARLRRWLALAARSGESARRLTPVVLGLTAGSSADRWPPQRALAALAALAEPPSPQSPGGAGT</sequence>
<protein>
    <recommendedName>
        <fullName evidence="4">Protein kinase domain-containing protein</fullName>
    </recommendedName>
</protein>
<evidence type="ECO:0000313" key="3">
    <source>
        <dbReference type="Proteomes" id="UP001499987"/>
    </source>
</evidence>
<name>A0ABP4EN84_9ACTN</name>
<reference evidence="3" key="1">
    <citation type="journal article" date="2019" name="Int. J. Syst. Evol. Microbiol.">
        <title>The Global Catalogue of Microorganisms (GCM) 10K type strain sequencing project: providing services to taxonomists for standard genome sequencing and annotation.</title>
        <authorList>
            <consortium name="The Broad Institute Genomics Platform"/>
            <consortium name="The Broad Institute Genome Sequencing Center for Infectious Disease"/>
            <person name="Wu L."/>
            <person name="Ma J."/>
        </authorList>
    </citation>
    <scope>NUCLEOTIDE SEQUENCE [LARGE SCALE GENOMIC DNA]</scope>
    <source>
        <strain evidence="3">JCM 13002</strain>
    </source>
</reference>
<evidence type="ECO:0000313" key="2">
    <source>
        <dbReference type="EMBL" id="GAA1119443.1"/>
    </source>
</evidence>
<dbReference type="EMBL" id="BAAALD010000113">
    <property type="protein sequence ID" value="GAA1119443.1"/>
    <property type="molecule type" value="Genomic_DNA"/>
</dbReference>
<comment type="caution">
    <text evidence="2">The sequence shown here is derived from an EMBL/GenBank/DDBJ whole genome shotgun (WGS) entry which is preliminary data.</text>
</comment>
<evidence type="ECO:0008006" key="4">
    <source>
        <dbReference type="Google" id="ProtNLM"/>
    </source>
</evidence>
<organism evidence="2 3">
    <name type="scientific">Kitasatospora arboriphila</name>
    <dbReference type="NCBI Taxonomy" id="258052"/>
    <lineage>
        <taxon>Bacteria</taxon>
        <taxon>Bacillati</taxon>
        <taxon>Actinomycetota</taxon>
        <taxon>Actinomycetes</taxon>
        <taxon>Kitasatosporales</taxon>
        <taxon>Streptomycetaceae</taxon>
        <taxon>Kitasatospora</taxon>
    </lineage>
</organism>
<keyword evidence="3" id="KW-1185">Reference proteome</keyword>
<dbReference type="InterPro" id="IPR011009">
    <property type="entry name" value="Kinase-like_dom_sf"/>
</dbReference>
<proteinExistence type="predicted"/>
<gene>
    <name evidence="2" type="ORF">GCM10009663_69190</name>
</gene>